<keyword evidence="1" id="KW-0677">Repeat</keyword>
<evidence type="ECO:0000256" key="2">
    <source>
        <dbReference type="PROSITE-ProRule" id="PRU00708"/>
    </source>
</evidence>
<dbReference type="PANTHER" id="PTHR47926:SF465">
    <property type="entry name" value="PENTATRICOPEPTIDE REPEAT (PPR-LIKE) SUPERFAMILY PROTEIN"/>
    <property type="match status" value="1"/>
</dbReference>
<dbReference type="EMBL" id="GDJX01014631">
    <property type="protein sequence ID" value="JAT53305.1"/>
    <property type="molecule type" value="Transcribed_RNA"/>
</dbReference>
<evidence type="ECO:0000256" key="1">
    <source>
        <dbReference type="ARBA" id="ARBA00022737"/>
    </source>
</evidence>
<dbReference type="EMBL" id="GDJX01027589">
    <property type="protein sequence ID" value="JAT40347.1"/>
    <property type="molecule type" value="Transcribed_RNA"/>
</dbReference>
<evidence type="ECO:0000313" key="5">
    <source>
        <dbReference type="EMBL" id="JAT53305.1"/>
    </source>
</evidence>
<dbReference type="SUPFAM" id="SSF48452">
    <property type="entry name" value="TPR-like"/>
    <property type="match status" value="1"/>
</dbReference>
<dbReference type="GO" id="GO:0099402">
    <property type="term" value="P:plant organ development"/>
    <property type="evidence" value="ECO:0007669"/>
    <property type="project" value="UniProtKB-ARBA"/>
</dbReference>
<dbReference type="GO" id="GO:0003723">
    <property type="term" value="F:RNA binding"/>
    <property type="evidence" value="ECO:0007669"/>
    <property type="project" value="InterPro"/>
</dbReference>
<feature type="repeat" description="PPR" evidence="2">
    <location>
        <begin position="150"/>
        <end position="184"/>
    </location>
</feature>
<reference evidence="4" key="1">
    <citation type="submission" date="2015-07" db="EMBL/GenBank/DDBJ databases">
        <title>Transcriptome Assembly of Anthurium amnicola.</title>
        <authorList>
            <person name="Suzuki J."/>
        </authorList>
    </citation>
    <scope>NUCLEOTIDE SEQUENCE</scope>
</reference>
<dbReference type="Gene3D" id="1.25.40.10">
    <property type="entry name" value="Tetratricopeptide repeat domain"/>
    <property type="match status" value="4"/>
</dbReference>
<sequence length="603" mass="67233">RPDSPDSCPRPVKRQSDAGPPHRAATPASPLPQMPHPDRKPHHRRPPCLVESFDRLRSQGRLHQAVEALPALARRGIRLDAQALASLLQQCLRSRSLSLARRVLLHLKLTGLKKALPRKTFLANQVLALLFECRRPNDARDLFDRMPNRNVFSYNAMLAGYAKLGMLCPARRLFDQMPTRDRDVVSWNTMIVALARGGSCHEAVELYGHMRRLSEDGFNQHTFSGLLVACVRLGQPDLTRQLHGQVTVSGYLSNLFISSSLVDAYAKCACIDDARKLFTEMPVRDVLTWTALVSGYAKCGDLASARRLFNEMPEKNHFSWTALIAGYARKGLSHEALDFFAKMIKDNVGPDQFTVSSALCACTCIYSLRHGKQIHAHLIRTLFNPNAVVLSSLVDMYSTCGSLIGARRVFDCITYGKRDTVLWNTMIMALCQHGNGKRSTHLFEEMISVGTIPDKNTFIAILIACSRSGLFAEGIRIFDSMAQVLGVYPDEEHYACFVGLLGQAGHLEEAMGRVLKTPSRSSVLVWNAVLAACRIHGNVELGREAAEHLTALKPLYSSQDDLLLDTFADFGRWHSLENLRCLIEAREVHNEQGVDFVEVESMV</sequence>
<evidence type="ECO:0000256" key="3">
    <source>
        <dbReference type="SAM" id="MobiDB-lite"/>
    </source>
</evidence>
<dbReference type="InterPro" id="IPR046960">
    <property type="entry name" value="PPR_At4g14850-like_plant"/>
</dbReference>
<protein>
    <submittedName>
        <fullName evidence="4">Pentatricopeptide repeat-containing protein At2g21090</fullName>
    </submittedName>
</protein>
<organism evidence="4">
    <name type="scientific">Anthurium amnicola</name>
    <dbReference type="NCBI Taxonomy" id="1678845"/>
    <lineage>
        <taxon>Eukaryota</taxon>
        <taxon>Viridiplantae</taxon>
        <taxon>Streptophyta</taxon>
        <taxon>Embryophyta</taxon>
        <taxon>Tracheophyta</taxon>
        <taxon>Spermatophyta</taxon>
        <taxon>Magnoliopsida</taxon>
        <taxon>Liliopsida</taxon>
        <taxon>Araceae</taxon>
        <taxon>Pothoideae</taxon>
        <taxon>Potheae</taxon>
        <taxon>Anthurium</taxon>
    </lineage>
</organism>
<feature type="repeat" description="PPR" evidence="2">
    <location>
        <begin position="419"/>
        <end position="453"/>
    </location>
</feature>
<dbReference type="InterPro" id="IPR011990">
    <property type="entry name" value="TPR-like_helical_dom_sf"/>
</dbReference>
<dbReference type="FunFam" id="1.25.40.10:FF:000348">
    <property type="entry name" value="Pentatricopeptide repeat-containing protein chloroplastic"/>
    <property type="match status" value="1"/>
</dbReference>
<gene>
    <name evidence="4" type="primary">PCMP-E48_4</name>
    <name evidence="5" type="synonym">PCMP-E48_0</name>
    <name evidence="4" type="ORF">g.118051</name>
    <name evidence="5" type="ORF">g.118057</name>
</gene>
<dbReference type="Pfam" id="PF12854">
    <property type="entry name" value="PPR_1"/>
    <property type="match status" value="1"/>
</dbReference>
<dbReference type="PANTHER" id="PTHR47926">
    <property type="entry name" value="PENTATRICOPEPTIDE REPEAT-CONTAINING PROTEIN"/>
    <property type="match status" value="1"/>
</dbReference>
<dbReference type="Pfam" id="PF01535">
    <property type="entry name" value="PPR"/>
    <property type="match status" value="2"/>
</dbReference>
<dbReference type="GO" id="GO:0009451">
    <property type="term" value="P:RNA modification"/>
    <property type="evidence" value="ECO:0007669"/>
    <property type="project" value="InterPro"/>
</dbReference>
<accession>A0A1D1XD56</accession>
<proteinExistence type="predicted"/>
<name>A0A1D1XD56_9ARAE</name>
<dbReference type="NCBIfam" id="TIGR00756">
    <property type="entry name" value="PPR"/>
    <property type="match status" value="4"/>
</dbReference>
<feature type="non-terminal residue" evidence="4">
    <location>
        <position position="1"/>
    </location>
</feature>
<feature type="region of interest" description="Disordered" evidence="3">
    <location>
        <begin position="1"/>
        <end position="47"/>
    </location>
</feature>
<dbReference type="PROSITE" id="PS51375">
    <property type="entry name" value="PPR"/>
    <property type="match status" value="3"/>
</dbReference>
<dbReference type="InterPro" id="IPR002885">
    <property type="entry name" value="PPR_rpt"/>
</dbReference>
<dbReference type="Pfam" id="PF13041">
    <property type="entry name" value="PPR_2"/>
    <property type="match status" value="2"/>
</dbReference>
<feature type="repeat" description="PPR" evidence="2">
    <location>
        <begin position="285"/>
        <end position="319"/>
    </location>
</feature>
<evidence type="ECO:0000313" key="4">
    <source>
        <dbReference type="EMBL" id="JAT40347.1"/>
    </source>
</evidence>
<dbReference type="AlphaFoldDB" id="A0A1D1XD56"/>
<dbReference type="FunFam" id="1.25.40.10:FF:000158">
    <property type="entry name" value="pentatricopeptide repeat-containing protein At2g33680"/>
    <property type="match status" value="1"/>
</dbReference>